<feature type="compositionally biased region" description="Basic and acidic residues" evidence="1">
    <location>
        <begin position="153"/>
        <end position="170"/>
    </location>
</feature>
<proteinExistence type="predicted"/>
<dbReference type="Proteomes" id="UP000269396">
    <property type="component" value="Unassembled WGS sequence"/>
</dbReference>
<evidence type="ECO:0000313" key="2">
    <source>
        <dbReference type="EMBL" id="VDO76900.1"/>
    </source>
</evidence>
<name>A0A3P7XQ75_9TREM</name>
<reference evidence="2 3" key="1">
    <citation type="submission" date="2018-11" db="EMBL/GenBank/DDBJ databases">
        <authorList>
            <consortium name="Pathogen Informatics"/>
        </authorList>
    </citation>
    <scope>NUCLEOTIDE SEQUENCE [LARGE SCALE GENOMIC DNA]</scope>
    <source>
        <strain>Denwood</strain>
        <strain evidence="3">Zambia</strain>
    </source>
</reference>
<evidence type="ECO:0000313" key="3">
    <source>
        <dbReference type="Proteomes" id="UP000269396"/>
    </source>
</evidence>
<evidence type="ECO:0000256" key="1">
    <source>
        <dbReference type="SAM" id="MobiDB-lite"/>
    </source>
</evidence>
<protein>
    <submittedName>
        <fullName evidence="2">Uncharacterized protein</fullName>
    </submittedName>
</protein>
<accession>A0A3P7XQ75</accession>
<gene>
    <name evidence="2" type="ORF">SMTD_LOCUS1277</name>
</gene>
<feature type="non-terminal residue" evidence="2">
    <location>
        <position position="388"/>
    </location>
</feature>
<feature type="region of interest" description="Disordered" evidence="1">
    <location>
        <begin position="299"/>
        <end position="335"/>
    </location>
</feature>
<dbReference type="EMBL" id="UZAL01001361">
    <property type="protein sequence ID" value="VDO76900.1"/>
    <property type="molecule type" value="Genomic_DNA"/>
</dbReference>
<keyword evidence="3" id="KW-1185">Reference proteome</keyword>
<sequence>MAGALTKINQFDAVPPVMTDLHPVTTKEERITETDVFEGRPILPLVAKEILPQVEQVDETLADGTIITRLITTKKVVDRVFERSISEEQSVSSGVNEELFVETDSTIPEVSTTEDQFFYHDQKLQEEQNNEESQDVNQPDLSRPRTILPNLTDNKRKEQINISETGRKTDDTKDILTENEIQVTQSEHDGQSTHVFKEEYIISAEETELTETNENRQLQHATLEQEDYTIGEAKIEENTNETERKIAAIKTNSKDLEEIDGGAIRKAISKETKCKSNILDENKIQSKIGVRTKIKETAMQESKTKKMTHMKSQKDEKVDKKRHVNQQSKTNEVNQKTQIKTYQVYSEEERAKTSRYIKLESQKKKQYGEVGEGVFEGETEAESAVEVF</sequence>
<feature type="compositionally biased region" description="Polar residues" evidence="1">
    <location>
        <begin position="325"/>
        <end position="335"/>
    </location>
</feature>
<organism evidence="2 3">
    <name type="scientific">Schistosoma mattheei</name>
    <dbReference type="NCBI Taxonomy" id="31246"/>
    <lineage>
        <taxon>Eukaryota</taxon>
        <taxon>Metazoa</taxon>
        <taxon>Spiralia</taxon>
        <taxon>Lophotrochozoa</taxon>
        <taxon>Platyhelminthes</taxon>
        <taxon>Trematoda</taxon>
        <taxon>Digenea</taxon>
        <taxon>Strigeidida</taxon>
        <taxon>Schistosomatoidea</taxon>
        <taxon>Schistosomatidae</taxon>
        <taxon>Schistosoma</taxon>
    </lineage>
</organism>
<feature type="region of interest" description="Disordered" evidence="1">
    <location>
        <begin position="125"/>
        <end position="170"/>
    </location>
</feature>
<dbReference type="AlphaFoldDB" id="A0A3P7XQ75"/>